<dbReference type="GeneID" id="36381894"/>
<feature type="domain" description="Guanylate cyclase" evidence="19">
    <location>
        <begin position="1969"/>
        <end position="2099"/>
    </location>
</feature>
<gene>
    <name evidence="20 22 23" type="ORF">SRAE_2000417200</name>
</gene>
<feature type="signal peptide" evidence="17">
    <location>
        <begin position="1"/>
        <end position="17"/>
    </location>
</feature>
<comment type="catalytic activity">
    <reaction evidence="1 15">
        <text>GTP = 3',5'-cyclic GMP + diphosphate</text>
        <dbReference type="Rhea" id="RHEA:13665"/>
        <dbReference type="ChEBI" id="CHEBI:33019"/>
        <dbReference type="ChEBI" id="CHEBI:37565"/>
        <dbReference type="ChEBI" id="CHEBI:57746"/>
        <dbReference type="EC" id="4.6.1.2"/>
    </reaction>
</comment>
<name>A0A090MZU1_STRRB</name>
<dbReference type="InterPro" id="IPR028082">
    <property type="entry name" value="Peripla_BP_I"/>
</dbReference>
<feature type="domain" description="Guanylate cyclase" evidence="19">
    <location>
        <begin position="922"/>
        <end position="1052"/>
    </location>
</feature>
<dbReference type="GO" id="GO:0007168">
    <property type="term" value="P:receptor guanylyl cyclase signaling pathway"/>
    <property type="evidence" value="ECO:0007669"/>
    <property type="project" value="TreeGrafter"/>
</dbReference>
<dbReference type="Proteomes" id="UP000035682">
    <property type="component" value="Unplaced"/>
</dbReference>
<dbReference type="CDD" id="cd07302">
    <property type="entry name" value="CHD"/>
    <property type="match status" value="2"/>
</dbReference>
<organism evidence="20">
    <name type="scientific">Strongyloides ratti</name>
    <name type="common">Parasitic roundworm</name>
    <dbReference type="NCBI Taxonomy" id="34506"/>
    <lineage>
        <taxon>Eukaryota</taxon>
        <taxon>Metazoa</taxon>
        <taxon>Ecdysozoa</taxon>
        <taxon>Nematoda</taxon>
        <taxon>Chromadorea</taxon>
        <taxon>Rhabditida</taxon>
        <taxon>Tylenchina</taxon>
        <taxon>Panagrolaimomorpha</taxon>
        <taxon>Strongyloidoidea</taxon>
        <taxon>Strongyloididae</taxon>
        <taxon>Strongyloides</taxon>
    </lineage>
</organism>
<dbReference type="SUPFAM" id="SSF56112">
    <property type="entry name" value="Protein kinase-like (PK-like)"/>
    <property type="match status" value="2"/>
</dbReference>
<feature type="chain" id="PRO_5015031452" description="Guanylate cyclase" evidence="17">
    <location>
        <begin position="18"/>
        <end position="2159"/>
    </location>
</feature>
<dbReference type="FunFam" id="3.30.70.1230:FF:000004">
    <property type="entry name" value="Guanylate cyclase"/>
    <property type="match status" value="2"/>
</dbReference>
<dbReference type="SMART" id="SM00044">
    <property type="entry name" value="CYCc"/>
    <property type="match status" value="2"/>
</dbReference>
<evidence type="ECO:0000256" key="7">
    <source>
        <dbReference type="ARBA" id="ARBA00022989"/>
    </source>
</evidence>
<dbReference type="PROSITE" id="PS00452">
    <property type="entry name" value="GUANYLATE_CYCLASE_1"/>
    <property type="match status" value="2"/>
</dbReference>
<dbReference type="OrthoDB" id="4062651at2759"/>
<evidence type="ECO:0000313" key="20">
    <source>
        <dbReference type="EMBL" id="CEF69524.1"/>
    </source>
</evidence>
<evidence type="ECO:0000256" key="14">
    <source>
        <dbReference type="RuleBase" id="RU000405"/>
    </source>
</evidence>
<evidence type="ECO:0000256" key="8">
    <source>
        <dbReference type="ARBA" id="ARBA00023134"/>
    </source>
</evidence>
<evidence type="ECO:0000256" key="6">
    <source>
        <dbReference type="ARBA" id="ARBA00022741"/>
    </source>
</evidence>
<evidence type="ECO:0000256" key="5">
    <source>
        <dbReference type="ARBA" id="ARBA00022729"/>
    </source>
</evidence>
<dbReference type="Pfam" id="PF00211">
    <property type="entry name" value="Guanylate_cyc"/>
    <property type="match status" value="2"/>
</dbReference>
<dbReference type="EC" id="4.6.1.2" evidence="3 15"/>
<dbReference type="InterPro" id="IPR029787">
    <property type="entry name" value="Nucleotide_cyclase"/>
</dbReference>
<dbReference type="GO" id="GO:0035556">
    <property type="term" value="P:intracellular signal transduction"/>
    <property type="evidence" value="ECO:0007669"/>
    <property type="project" value="InterPro"/>
</dbReference>
<dbReference type="InterPro" id="IPR018297">
    <property type="entry name" value="A/G_cyclase_CS"/>
</dbReference>
<dbReference type="GO" id="GO:0004016">
    <property type="term" value="F:adenylate cyclase activity"/>
    <property type="evidence" value="ECO:0007669"/>
    <property type="project" value="TreeGrafter"/>
</dbReference>
<dbReference type="RefSeq" id="XP_024508724.1">
    <property type="nucleotide sequence ID" value="XM_024643010.1"/>
</dbReference>
<evidence type="ECO:0000256" key="15">
    <source>
        <dbReference type="RuleBase" id="RU003431"/>
    </source>
</evidence>
<feature type="transmembrane region" description="Helical" evidence="16">
    <location>
        <begin position="509"/>
        <end position="534"/>
    </location>
</feature>
<comment type="subcellular location">
    <subcellularLocation>
        <location evidence="2">Membrane</location>
        <topology evidence="2">Single-pass type I membrane protein</topology>
    </subcellularLocation>
</comment>
<dbReference type="Gene3D" id="3.40.50.2300">
    <property type="match status" value="3"/>
</dbReference>
<evidence type="ECO:0000256" key="12">
    <source>
        <dbReference type="ARBA" id="ARBA00023239"/>
    </source>
</evidence>
<dbReference type="Pfam" id="PF01094">
    <property type="entry name" value="ANF_receptor"/>
    <property type="match status" value="2"/>
</dbReference>
<dbReference type="OMA" id="KEPPWIS"/>
<dbReference type="PANTHER" id="PTHR11920:SF495">
    <property type="entry name" value="RECEPTOR-TYPE GUANYLATE CYCLASE GCY-7"/>
    <property type="match status" value="1"/>
</dbReference>
<evidence type="ECO:0000313" key="22">
    <source>
        <dbReference type="WBParaSite" id="SRAE_2000417200.1"/>
    </source>
</evidence>
<feature type="domain" description="Protein kinase" evidence="18">
    <location>
        <begin position="1602"/>
        <end position="1909"/>
    </location>
</feature>
<dbReference type="InterPro" id="IPR050401">
    <property type="entry name" value="Cyclic_nucleotide_synthase"/>
</dbReference>
<dbReference type="Gene3D" id="3.30.70.1230">
    <property type="entry name" value="Nucleotide cyclase"/>
    <property type="match status" value="2"/>
</dbReference>
<dbReference type="EMBL" id="LN609529">
    <property type="protein sequence ID" value="CEF69524.1"/>
    <property type="molecule type" value="Genomic_DNA"/>
</dbReference>
<dbReference type="WBParaSite" id="SRAE_2000417200.1">
    <property type="protein sequence ID" value="SRAE_2000417200.1"/>
    <property type="gene ID" value="WBGene00264401"/>
</dbReference>
<keyword evidence="9 16" id="KW-0472">Membrane</keyword>
<comment type="similarity">
    <text evidence="14">Belongs to the adenylyl cyclase class-4/guanylyl cyclase family.</text>
</comment>
<evidence type="ECO:0000259" key="19">
    <source>
        <dbReference type="PROSITE" id="PS50125"/>
    </source>
</evidence>
<dbReference type="eggNOG" id="KOG1023">
    <property type="taxonomic scope" value="Eukaryota"/>
</dbReference>
<reference evidence="20 21" key="1">
    <citation type="submission" date="2014-09" db="EMBL/GenBank/DDBJ databases">
        <authorList>
            <person name="Martin A.A."/>
        </authorList>
    </citation>
    <scope>NUCLEOTIDE SEQUENCE</scope>
    <source>
        <strain evidence="21">ED321</strain>
        <strain evidence="20">ED321 Heterogonic</strain>
    </source>
</reference>
<feature type="domain" description="Protein kinase" evidence="18">
    <location>
        <begin position="515"/>
        <end position="851"/>
    </location>
</feature>
<dbReference type="PANTHER" id="PTHR11920">
    <property type="entry name" value="GUANYLYL CYCLASE"/>
    <property type="match status" value="1"/>
</dbReference>
<dbReference type="SUPFAM" id="SSF53822">
    <property type="entry name" value="Periplasmic binding protein-like I"/>
    <property type="match status" value="2"/>
</dbReference>
<keyword evidence="21" id="KW-1185">Reference proteome</keyword>
<evidence type="ECO:0000256" key="1">
    <source>
        <dbReference type="ARBA" id="ARBA00001436"/>
    </source>
</evidence>
<reference evidence="22" key="2">
    <citation type="submission" date="2020-12" db="UniProtKB">
        <authorList>
            <consortium name="WormBaseParasite"/>
        </authorList>
    </citation>
    <scope>IDENTIFICATION</scope>
</reference>
<evidence type="ECO:0000256" key="4">
    <source>
        <dbReference type="ARBA" id="ARBA00022692"/>
    </source>
</evidence>
<evidence type="ECO:0000256" key="3">
    <source>
        <dbReference type="ARBA" id="ARBA00012202"/>
    </source>
</evidence>
<dbReference type="Gene3D" id="1.10.510.10">
    <property type="entry name" value="Transferase(Phosphotransferase) domain 1"/>
    <property type="match status" value="2"/>
</dbReference>
<proteinExistence type="inferred from homology"/>
<protein>
    <recommendedName>
        <fullName evidence="3 15">Guanylate cyclase</fullName>
        <ecNumber evidence="3 15">4.6.1.2</ecNumber>
    </recommendedName>
</protein>
<accession>A0A090MZU1</accession>
<keyword evidence="4 16" id="KW-0812">Transmembrane</keyword>
<keyword evidence="12 14" id="KW-0456">Lyase</keyword>
<keyword evidence="5 17" id="KW-0732">Signal</keyword>
<dbReference type="GO" id="GO:0005524">
    <property type="term" value="F:ATP binding"/>
    <property type="evidence" value="ECO:0007669"/>
    <property type="project" value="InterPro"/>
</dbReference>
<evidence type="ECO:0000256" key="16">
    <source>
        <dbReference type="SAM" id="Phobius"/>
    </source>
</evidence>
<dbReference type="GO" id="GO:0005886">
    <property type="term" value="C:plasma membrane"/>
    <property type="evidence" value="ECO:0007669"/>
    <property type="project" value="TreeGrafter"/>
</dbReference>
<evidence type="ECO:0000256" key="9">
    <source>
        <dbReference type="ARBA" id="ARBA00023136"/>
    </source>
</evidence>
<keyword evidence="8" id="KW-0342">GTP-binding</keyword>
<dbReference type="CTD" id="36381894"/>
<keyword evidence="11" id="KW-0325">Glycoprotein</keyword>
<evidence type="ECO:0000256" key="13">
    <source>
        <dbReference type="ARBA" id="ARBA00023293"/>
    </source>
</evidence>
<evidence type="ECO:0000256" key="17">
    <source>
        <dbReference type="SAM" id="SignalP"/>
    </source>
</evidence>
<keyword evidence="7 16" id="KW-1133">Transmembrane helix</keyword>
<dbReference type="Pfam" id="PF07714">
    <property type="entry name" value="PK_Tyr_Ser-Thr"/>
    <property type="match status" value="2"/>
</dbReference>
<dbReference type="SUPFAM" id="SSF55073">
    <property type="entry name" value="Nucleotide cyclase"/>
    <property type="match status" value="2"/>
</dbReference>
<dbReference type="InterPro" id="IPR011009">
    <property type="entry name" value="Kinase-like_dom_sf"/>
</dbReference>
<dbReference type="PROSITE" id="PS50011">
    <property type="entry name" value="PROTEIN_KINASE_DOM"/>
    <property type="match status" value="2"/>
</dbReference>
<dbReference type="GO" id="GO:0004383">
    <property type="term" value="F:guanylate cyclase activity"/>
    <property type="evidence" value="ECO:0007669"/>
    <property type="project" value="UniProtKB-EC"/>
</dbReference>
<dbReference type="GO" id="GO:0001653">
    <property type="term" value="F:peptide receptor activity"/>
    <property type="evidence" value="ECO:0007669"/>
    <property type="project" value="TreeGrafter"/>
</dbReference>
<keyword evidence="10 20" id="KW-0675">Receptor</keyword>
<dbReference type="InterPro" id="IPR001828">
    <property type="entry name" value="ANF_lig-bd_rcpt"/>
</dbReference>
<dbReference type="STRING" id="34506.A0A090MZU1"/>
<dbReference type="GO" id="GO:0005525">
    <property type="term" value="F:GTP binding"/>
    <property type="evidence" value="ECO:0007669"/>
    <property type="project" value="UniProtKB-KW"/>
</dbReference>
<keyword evidence="6" id="KW-0547">Nucleotide-binding</keyword>
<evidence type="ECO:0000256" key="11">
    <source>
        <dbReference type="ARBA" id="ARBA00023180"/>
    </source>
</evidence>
<evidence type="ECO:0000256" key="2">
    <source>
        <dbReference type="ARBA" id="ARBA00004479"/>
    </source>
</evidence>
<keyword evidence="13 15" id="KW-0141">cGMP biosynthesis</keyword>
<dbReference type="InterPro" id="IPR000719">
    <property type="entry name" value="Prot_kinase_dom"/>
</dbReference>
<dbReference type="InterPro" id="IPR001054">
    <property type="entry name" value="A/G_cyclase"/>
</dbReference>
<dbReference type="WormBase" id="SRAE_2000417200">
    <property type="protein sequence ID" value="SRP05212"/>
    <property type="gene ID" value="WBGene00264401"/>
</dbReference>
<dbReference type="GO" id="GO:0004672">
    <property type="term" value="F:protein kinase activity"/>
    <property type="evidence" value="ECO:0007669"/>
    <property type="project" value="InterPro"/>
</dbReference>
<dbReference type="CDD" id="cd06352">
    <property type="entry name" value="PBP1_NPR_GC-like"/>
    <property type="match status" value="2"/>
</dbReference>
<evidence type="ECO:0000256" key="10">
    <source>
        <dbReference type="ARBA" id="ARBA00023170"/>
    </source>
</evidence>
<dbReference type="Gene3D" id="6.10.250.780">
    <property type="match status" value="1"/>
</dbReference>
<dbReference type="InterPro" id="IPR001245">
    <property type="entry name" value="Ser-Thr/Tyr_kinase_cat_dom"/>
</dbReference>
<feature type="transmembrane region" description="Helical" evidence="16">
    <location>
        <begin position="1553"/>
        <end position="1578"/>
    </location>
</feature>
<sequence length="2159" mass="249177">MLLKILSLILLFNLITGQQTNTTLAANLLNTTKVMKSFNIPSYSERTPFPFNGSINVNVGFLISKGDADYEDTVGYYKTASAIMIGLEELIHAGFIDTTKVQFKFYFRFSNCSVLQGTKTTIELLQNDNVDVFFAVACQELSDFISVISTSYGTPLYLWGPPISTYIVNSNEKRSVISTSISIEDYSNSVKSLVDYFEWKKISIIYMTTTLHSVCGNMQTNLINTVLTTTKTVVVYSGSVNSSGDSMVENLLAISNVSRIVIVCIPSNDLKRKFMLTAYDMGMTNDEYVYLIIDVNDTVIENSDDSIPVWKDSSNLQDDRDEDALEAFKFALLIDKTAENNVDMKRFARNISKGMLDYPFYCNETECLKNSKDPNFHYSTYAPYLADTMILFGLALNRTLSTTPLLYTDKDILKNNSAYSFEGFSGNVVLDNNTVRYGYFFVRYIGNDSKIYTNMIITRNKNQTYYVHSYGTSNENKMWWNRKDFSRPLDTPLCSFAGNKCPKTFWEEYFIIIIIVIITFIGILIFSIIVIILLRRYRIRQQRQLDMLWLINYEDLKSIKSNERMYGKSVISINDSQKTLNKDIEILNNKDNELNLNERDNRRHIVYRYNDETVVGEKFPKSITITSAERNHLRMLRNIDHECLNKFVGLTESPTHVIGVWKFCVRGNLKDLLKNKVREIDPYFVVALMNDISSGIQYIHSSKINCHGRLTSSCCLLDSNYQIKLSDFGLSFLRKYIKRNFEEQLYTSPELLRSQNVLGTKEGDIYSFAIISSELLNKSLEWPEDEISHTKNDIITKIKNSRRGTFRPIISYEVKERWVGKVINIIKDCWDEDPLKRKKIELVRKMIKSSMNNKKISMMDYMFNKMENYASHLESEVMGRTKELMEEKKKSDILLYRMIPKSIADELKSGRTVAPEYFESATVFFSDVVSFTNLCAQSTPLQVVSFLNQLYSQFDEIIERFDAYKVETIGDAYLVVSGIPIRNGNKHGEMIANMALEFMKALPLFKLSYFPDYRLNLRIGLHTGPVVAGVVGLQMPRYCLFGDTVNTASRMESNGMPGCIHISSEMCELLTQFDTFEIENRGEVMIKGKDIIKSFQIPSYQNFTPFPYNNLTIKVGVLIPEDNEQISNTIGYHKTASGITIGYYNLIDAGFIDKNKLNFDFFFNKINCEELYATKIAIEMLTSNKVDVIFCPPCKKLANFISIISTVYNRPVYLWGTTIDSFITTTSEIQTVISTSISSLDYTYGIIEIIQYFQWKYVGFIYMVTTSDNTCLEIQRDFITTTLANTNITIQYVIEINSTTSSIKNILNEIKNLARIIIVCIPTDIYKRKFMLTVYDEGTNNSVSQNNNNSTALWESQEILNDNRDDDALEAFKYVFIMNKDGKNPKTNINDFSNKIKRYMIEWPVNCNDTICLNNINNSNFEASSYSYYLTDVMMLYGISLNKTLSTEPLKYNDGMLIKNNSLHVMDGYSGTLRMDTDGVKLGYFNLITYNNSRDTVNLLKIYEKNNDKYVIEILLENEDEIWFNRLNKIKPNDEPQCGFKNNKCQLSFIQQYSIYLIILIVIFVILIIGAIILIVYIRNSKRKQQQLLNNMWLIKYEDLQLINLKKIRSGRTLSSTKSIEKSLDNFKLQNTNETININNDDPLENENKRFIGYIYKEEFVVGEKFRKFLDINDKICAHLRFLREIDHENLNKFIGLTEHRKYIISIWGYCTRRSLKDWIINNKNDLEPFYIVSLMNDIASGILFLHTSSIGYHGRLTPSNCLLDNHFQVKITNFGLNFISEFYQRTEYEQLYTAPELLRTLNLSGSKEGDVYSFAIISSELLNKAPAWFYKHEKMLIPEIILKIKNSRLGNFRPIIEDNYEEVWVKDVIRLIKDCWDEDPLRRRKIKVIKNMLKSAVKVKNINLMDYMFQKAEHYAQELEEDVKTRTRELYEEKKKCDKLLYRMMPISVVEKLKAGEAVAPEYFESATVFFSDVVSFTNLCAQCTPLQVVSLLNQLYSRFDEIIEQFDAYKVETIGDAYLVVSGIPIRNGNKHGEMIANMALEFIYALPSFKLSFLPDYRLNLRIGLHTGPVVAGVVGLQMPRYCLFGDTVNTASRMESNGMPGCIHISESTQKLLSSSDIFKINQRGDVLIKGKGNMFTYWLIGRENEPEKWLKEPN</sequence>
<evidence type="ECO:0000259" key="18">
    <source>
        <dbReference type="PROSITE" id="PS50011"/>
    </source>
</evidence>
<evidence type="ECO:0000313" key="21">
    <source>
        <dbReference type="Proteomes" id="UP000035682"/>
    </source>
</evidence>
<evidence type="ECO:0000313" key="23">
    <source>
        <dbReference type="WormBase" id="SRAE_2000417200"/>
    </source>
</evidence>
<dbReference type="PROSITE" id="PS50125">
    <property type="entry name" value="GUANYLATE_CYCLASE_2"/>
    <property type="match status" value="2"/>
</dbReference>